<sequence length="347" mass="37982">MDGLFYLAHLLNAGLGFLIYLDPILFKNYGWWFVAVGILTLVVSLVKFSYSVLFQARLFLLVTIGYFAGIVKAINPDLAFSPVAIDSQTAVIGAKMFALTSIALFGASAGFFFAWKKKNNTNLMIAAQSIKPAYWKTVYWVSSLGVLITGYLSAISYGPTVFEGVYGTGEGQGQLLGNLQSIGVVCLVLSFVSAIRVKKINYFIGVLFIAFYFLGWGILLRGGRLEVLSGLLALFVVVPATQGKVVKLSAKHFFIILLLAIFMEVWGSLRSTLFTGATETIIEGYVRLAESGVYFAGTISAIASTFANLLHMVDTHVVGFSFGETYFDYLLRSPPEFIYPNRPPDLS</sequence>
<feature type="transmembrane region" description="Helical" evidence="1">
    <location>
        <begin position="58"/>
        <end position="76"/>
    </location>
</feature>
<evidence type="ECO:0000313" key="3">
    <source>
        <dbReference type="Proteomes" id="UP000185911"/>
    </source>
</evidence>
<reference evidence="2 3" key="1">
    <citation type="submission" date="2017-01" db="EMBL/GenBank/DDBJ databases">
        <title>Genome sequence of Rhodoferax antarcticus ANT.BR, a psychrophilic purple nonsulfur bacterium from an Antarctic microbial mat.</title>
        <authorList>
            <person name="Baker J."/>
            <person name="Riester C."/>
            <person name="Skinner B."/>
            <person name="Newell A."/>
            <person name="Swingley W."/>
            <person name="Madigan M."/>
            <person name="Jung D."/>
            <person name="Asao M."/>
            <person name="Chen M."/>
            <person name="Loughlin P."/>
            <person name="Pan H."/>
            <person name="Lin S."/>
            <person name="Li N."/>
            <person name="Shaw J."/>
            <person name="Prado M."/>
            <person name="Sherman C."/>
            <person name="Li X."/>
            <person name="Tang J."/>
            <person name="Blankenship R."/>
            <person name="Zhao T."/>
            <person name="Touchman J."/>
            <person name="Sattley M."/>
        </authorList>
    </citation>
    <scope>NUCLEOTIDE SEQUENCE [LARGE SCALE GENOMIC DNA]</scope>
    <source>
        <strain evidence="2 3">ANT.BR</strain>
    </source>
</reference>
<evidence type="ECO:0000313" key="2">
    <source>
        <dbReference type="EMBL" id="OLP07989.1"/>
    </source>
</evidence>
<feature type="transmembrane region" description="Helical" evidence="1">
    <location>
        <begin position="175"/>
        <end position="195"/>
    </location>
</feature>
<proteinExistence type="predicted"/>
<keyword evidence="1" id="KW-1133">Transmembrane helix</keyword>
<dbReference type="Proteomes" id="UP000185911">
    <property type="component" value="Unassembled WGS sequence"/>
</dbReference>
<feature type="transmembrane region" description="Helical" evidence="1">
    <location>
        <begin position="96"/>
        <end position="116"/>
    </location>
</feature>
<feature type="transmembrane region" description="Helical" evidence="1">
    <location>
        <begin position="293"/>
        <end position="313"/>
    </location>
</feature>
<feature type="non-terminal residue" evidence="2">
    <location>
        <position position="347"/>
    </location>
</feature>
<dbReference type="EMBL" id="MSYM01000006">
    <property type="protein sequence ID" value="OLP07989.1"/>
    <property type="molecule type" value="Genomic_DNA"/>
</dbReference>
<accession>A0A1Q8YJ91</accession>
<dbReference type="AlphaFoldDB" id="A0A1Q8YJ91"/>
<keyword evidence="1" id="KW-0812">Transmembrane</keyword>
<keyword evidence="3" id="KW-1185">Reference proteome</keyword>
<organism evidence="2 3">
    <name type="scientific">Rhodoferax antarcticus ANT.BR</name>
    <dbReference type="NCBI Taxonomy" id="1111071"/>
    <lineage>
        <taxon>Bacteria</taxon>
        <taxon>Pseudomonadati</taxon>
        <taxon>Pseudomonadota</taxon>
        <taxon>Betaproteobacteria</taxon>
        <taxon>Burkholderiales</taxon>
        <taxon>Comamonadaceae</taxon>
        <taxon>Rhodoferax</taxon>
    </lineage>
</organism>
<gene>
    <name evidence="2" type="ORF">BLL52_0615</name>
</gene>
<comment type="caution">
    <text evidence="2">The sequence shown here is derived from an EMBL/GenBank/DDBJ whole genome shotgun (WGS) entry which is preliminary data.</text>
</comment>
<keyword evidence="1" id="KW-0472">Membrane</keyword>
<feature type="transmembrane region" description="Helical" evidence="1">
    <location>
        <begin position="253"/>
        <end position="273"/>
    </location>
</feature>
<feature type="transmembrane region" description="Helical" evidence="1">
    <location>
        <begin position="29"/>
        <end position="46"/>
    </location>
</feature>
<feature type="transmembrane region" description="Helical" evidence="1">
    <location>
        <begin position="202"/>
        <end position="219"/>
    </location>
</feature>
<name>A0A1Q8YJ91_9BURK</name>
<evidence type="ECO:0000256" key="1">
    <source>
        <dbReference type="SAM" id="Phobius"/>
    </source>
</evidence>
<protein>
    <submittedName>
        <fullName evidence="2">Putative membrane protein</fullName>
    </submittedName>
</protein>
<feature type="transmembrane region" description="Helical" evidence="1">
    <location>
        <begin position="137"/>
        <end position="155"/>
    </location>
</feature>
<dbReference type="STRING" id="81479.RA876_17075"/>